<feature type="signal peptide" evidence="1">
    <location>
        <begin position="1"/>
        <end position="24"/>
    </location>
</feature>
<dbReference type="SUPFAM" id="SSF56935">
    <property type="entry name" value="Porins"/>
    <property type="match status" value="1"/>
</dbReference>
<dbReference type="Proteomes" id="UP000559626">
    <property type="component" value="Unassembled WGS sequence"/>
</dbReference>
<evidence type="ECO:0000256" key="1">
    <source>
        <dbReference type="SAM" id="SignalP"/>
    </source>
</evidence>
<dbReference type="EMBL" id="JABBGH010000003">
    <property type="protein sequence ID" value="NML66884.1"/>
    <property type="molecule type" value="Genomic_DNA"/>
</dbReference>
<dbReference type="RefSeq" id="WP_169532593.1">
    <property type="nucleotide sequence ID" value="NZ_JABBGH010000003.1"/>
</dbReference>
<feature type="chain" id="PRO_5031502486" description="Aromatic hydrocarbon degradation protein" evidence="1">
    <location>
        <begin position="25"/>
        <end position="442"/>
    </location>
</feature>
<name>A0A7Y0FNZ7_9BACT</name>
<evidence type="ECO:0000313" key="2">
    <source>
        <dbReference type="EMBL" id="NML66884.1"/>
    </source>
</evidence>
<dbReference type="Gene3D" id="2.40.160.60">
    <property type="entry name" value="Outer membrane protein transport protein (OMPP1/FadL/TodX)"/>
    <property type="match status" value="1"/>
</dbReference>
<protein>
    <recommendedName>
        <fullName evidence="4">Aromatic hydrocarbon degradation protein</fullName>
    </recommendedName>
</protein>
<proteinExistence type="predicted"/>
<evidence type="ECO:0008006" key="4">
    <source>
        <dbReference type="Google" id="ProtNLM"/>
    </source>
</evidence>
<comment type="caution">
    <text evidence="2">The sequence shown here is derived from an EMBL/GenBank/DDBJ whole genome shotgun (WGS) entry which is preliminary data.</text>
</comment>
<organism evidence="2 3">
    <name type="scientific">Hymenobacter polaris</name>
    <dbReference type="NCBI Taxonomy" id="2682546"/>
    <lineage>
        <taxon>Bacteria</taxon>
        <taxon>Pseudomonadati</taxon>
        <taxon>Bacteroidota</taxon>
        <taxon>Cytophagia</taxon>
        <taxon>Cytophagales</taxon>
        <taxon>Hymenobacteraceae</taxon>
        <taxon>Hymenobacter</taxon>
    </lineage>
</organism>
<gene>
    <name evidence="2" type="ORF">HHL22_16890</name>
</gene>
<reference evidence="2 3" key="1">
    <citation type="submission" date="2020-04" db="EMBL/GenBank/DDBJ databases">
        <title>Hymenobacter polaris sp. nov., isolated from Arctic soil.</title>
        <authorList>
            <person name="Dahal R.H."/>
        </authorList>
    </citation>
    <scope>NUCLEOTIDE SEQUENCE [LARGE SCALE GENOMIC DNA]</scope>
    <source>
        <strain evidence="2 3">RP-2-7</strain>
    </source>
</reference>
<evidence type="ECO:0000313" key="3">
    <source>
        <dbReference type="Proteomes" id="UP000559626"/>
    </source>
</evidence>
<sequence length="442" mass="47401">MSIFKQVSGTLIGAALVAAGPALAQSQGQANSPYSRLGLGDYQGNMGGVRQLGMGGTGIAAPNTGNVNELNPALLTYTSRTTWEAAFNGEVKSNRTATAFHRSGSGSLGYLALAVPLNRRWAGALGLKPFSSVSYDATTTGAVNGDPTATAFKQYHGTGGLSEAYLASGLHVLRDLNLGGSVSYLFGTINQTVGTAISTPSLAARQLVVDEEQLRYSDFLFRAAAHYRHKVTKDLNLNLGAVYSFPTNLRATRTRTEDQRDANGSLISGSLVQLSDEVGKTYVPAQSQAGLSIDNSRNWSVSVDGSYQQWSQFRPYSQISTAPLTNTWRGAAGGEFTPDPGSVDHYFQRVTYRLGLSLAQLPYAPQGENLYDRAVYWGFGFPLPTGTPLESTTISLGFALGQRGNTNYVVGNTSGSNVRETYLRMQLAATLGNRWFIKRRLQ</sequence>
<accession>A0A7Y0FNZ7</accession>
<dbReference type="AlphaFoldDB" id="A0A7Y0FNZ7"/>
<keyword evidence="3" id="KW-1185">Reference proteome</keyword>
<keyword evidence="1" id="KW-0732">Signal</keyword>